<accession>A0A375JEP9</accession>
<dbReference type="AlphaFoldDB" id="A0A375JEP9"/>
<evidence type="ECO:0000259" key="2">
    <source>
        <dbReference type="Pfam" id="PF08770"/>
    </source>
</evidence>
<dbReference type="Gene3D" id="2.60.40.2470">
    <property type="entry name" value="SoxY domain"/>
    <property type="match status" value="1"/>
</dbReference>
<proteinExistence type="predicted"/>
<organism evidence="4 5">
    <name type="scientific">Cupriavidus taiwanensis</name>
    <dbReference type="NCBI Taxonomy" id="164546"/>
    <lineage>
        <taxon>Bacteria</taxon>
        <taxon>Pseudomonadati</taxon>
        <taxon>Pseudomonadota</taxon>
        <taxon>Betaproteobacteria</taxon>
        <taxon>Burkholderiales</taxon>
        <taxon>Burkholderiaceae</taxon>
        <taxon>Cupriavidus</taxon>
    </lineage>
</organism>
<evidence type="ECO:0000313" key="5">
    <source>
        <dbReference type="Proteomes" id="UP000256805"/>
    </source>
</evidence>
<dbReference type="SUPFAM" id="SSF81296">
    <property type="entry name" value="E set domains"/>
    <property type="match status" value="1"/>
</dbReference>
<evidence type="ECO:0000313" key="4">
    <source>
        <dbReference type="EMBL" id="SPS02076.1"/>
    </source>
</evidence>
<feature type="chain" id="PRO_5016564542" description="Sulfur-oxidizing protein SoxY" evidence="1">
    <location>
        <begin position="27"/>
        <end position="273"/>
    </location>
</feature>
<dbReference type="InterPro" id="IPR030831">
    <property type="entry name" value="Fuse-rel_SoxYZ"/>
</dbReference>
<reference evidence="4 5" key="1">
    <citation type="submission" date="2018-01" db="EMBL/GenBank/DDBJ databases">
        <authorList>
            <person name="Gaut B.S."/>
            <person name="Morton B.R."/>
            <person name="Clegg M.T."/>
            <person name="Duvall M.R."/>
        </authorList>
    </citation>
    <scope>NUCLEOTIDE SEQUENCE [LARGE SCALE GENOMIC DNA]</scope>
    <source>
        <strain evidence="4">Cupriavidus taiwanensis cmp 52</strain>
    </source>
</reference>
<feature type="domain" description="Ig-like SoxY" evidence="3">
    <location>
        <begin position="50"/>
        <end position="154"/>
    </location>
</feature>
<feature type="domain" description="Sulphur oxidation protein SoxZ" evidence="2">
    <location>
        <begin position="192"/>
        <end position="269"/>
    </location>
</feature>
<evidence type="ECO:0008006" key="6">
    <source>
        <dbReference type="Google" id="ProtNLM"/>
    </source>
</evidence>
<dbReference type="InterPro" id="IPR014756">
    <property type="entry name" value="Ig_E-set"/>
</dbReference>
<dbReference type="RefSeq" id="WP_116384671.1">
    <property type="nucleotide sequence ID" value="NZ_LS483234.1"/>
</dbReference>
<evidence type="ECO:0000259" key="3">
    <source>
        <dbReference type="Pfam" id="PF13501"/>
    </source>
</evidence>
<dbReference type="Pfam" id="PF13501">
    <property type="entry name" value="SoxY"/>
    <property type="match status" value="1"/>
</dbReference>
<dbReference type="InterPro" id="IPR038162">
    <property type="entry name" value="SoxY_sf"/>
</dbReference>
<dbReference type="NCBIfam" id="TIGR04557">
    <property type="entry name" value="fuse_rel_SoxYZ"/>
    <property type="match status" value="1"/>
</dbReference>
<dbReference type="InterPro" id="IPR013783">
    <property type="entry name" value="Ig-like_fold"/>
</dbReference>
<keyword evidence="1" id="KW-0732">Signal</keyword>
<sequence length="273" mass="29359">MTGRRQGMALLAWLAWLGLAGATVSAAPGTGTGIVHSDPMQSPQWAWIHKELLQQGPVVFDSRVRVTGPAFAEDPMRVPIAFDASALGEVERIVVAVDRNPIRPVLAFEPLRVRPSLSFRFKLEQASPVRVAARTRDGTWHVGSTWVDAGGGGCTVPGATRRDGSWSRTLNRVEARVFPGLGQGEGQGQAGARVRLRVMHPMDTGLVAGIPAFHLETLVLADATRQPLLRLTLHEPVAENPIFSFDLREAVVPGMTVAGHDNNGNRIAARVSP</sequence>
<gene>
    <name evidence="4" type="ORF">CBM2634_B80076</name>
</gene>
<dbReference type="Proteomes" id="UP000256805">
    <property type="component" value="Unassembled WGS sequence"/>
</dbReference>
<dbReference type="InterPro" id="IPR014880">
    <property type="entry name" value="SoxZ_dom"/>
</dbReference>
<name>A0A375JEP9_9BURK</name>
<protein>
    <recommendedName>
        <fullName evidence="6">Sulfur-oxidizing protein SoxY</fullName>
    </recommendedName>
</protein>
<dbReference type="EMBL" id="OVTA01000049">
    <property type="protein sequence ID" value="SPS02076.1"/>
    <property type="molecule type" value="Genomic_DNA"/>
</dbReference>
<dbReference type="Gene3D" id="2.60.40.10">
    <property type="entry name" value="Immunoglobulins"/>
    <property type="match status" value="1"/>
</dbReference>
<feature type="signal peptide" evidence="1">
    <location>
        <begin position="1"/>
        <end position="26"/>
    </location>
</feature>
<dbReference type="Pfam" id="PF08770">
    <property type="entry name" value="SoxZ"/>
    <property type="match status" value="1"/>
</dbReference>
<evidence type="ECO:0000256" key="1">
    <source>
        <dbReference type="SAM" id="SignalP"/>
    </source>
</evidence>
<dbReference type="InterPro" id="IPR032711">
    <property type="entry name" value="SoxY"/>
</dbReference>